<evidence type="ECO:0000256" key="5">
    <source>
        <dbReference type="ARBA" id="ARBA00023121"/>
    </source>
</evidence>
<keyword evidence="3" id="KW-0808">Transferase</keyword>
<keyword evidence="10" id="KW-1185">Reference proteome</keyword>
<evidence type="ECO:0000256" key="3">
    <source>
        <dbReference type="ARBA" id="ARBA00022679"/>
    </source>
</evidence>
<feature type="domain" description="Thiolase N-terminal" evidence="7">
    <location>
        <begin position="18"/>
        <end position="206"/>
    </location>
</feature>
<dbReference type="InterPro" id="IPR055140">
    <property type="entry name" value="Thiolase_C_2"/>
</dbReference>
<dbReference type="Pfam" id="PF22691">
    <property type="entry name" value="Thiolase_C_1"/>
    <property type="match status" value="1"/>
</dbReference>
<dbReference type="CDD" id="cd00829">
    <property type="entry name" value="SCP-x_thiolase"/>
    <property type="match status" value="1"/>
</dbReference>
<evidence type="ECO:0000256" key="2">
    <source>
        <dbReference type="ARBA" id="ARBA00022448"/>
    </source>
</evidence>
<dbReference type="Gene3D" id="3.40.47.10">
    <property type="match status" value="1"/>
</dbReference>
<evidence type="ECO:0000256" key="1">
    <source>
        <dbReference type="ARBA" id="ARBA00012352"/>
    </source>
</evidence>
<reference evidence="9 10" key="1">
    <citation type="journal article" date="2011" name="Int. J. Syst. Evol. Microbiol.">
        <title>Zhongshania antarctica gen. nov., sp. nov. and Zhongshania guokunii sp. nov., gammaproteobacteria respectively isolated from coastal attached (fast) ice and surface seawater of the Antarctic.</title>
        <authorList>
            <person name="Li H.J."/>
            <person name="Zhang X.Y."/>
            <person name="Chen C.X."/>
            <person name="Zhang Y.J."/>
            <person name="Gao Z.M."/>
            <person name="Yu Y."/>
            <person name="Chen X.L."/>
            <person name="Chen B."/>
            <person name="Zhang Y.Z."/>
        </authorList>
    </citation>
    <scope>NUCLEOTIDE SEQUENCE [LARGE SCALE GENOMIC DNA]</scope>
    <source>
        <strain evidence="9 10">R06B22</strain>
    </source>
</reference>
<dbReference type="NCBIfam" id="NF006102">
    <property type="entry name" value="PRK08256.1"/>
    <property type="match status" value="1"/>
</dbReference>
<evidence type="ECO:0000256" key="4">
    <source>
        <dbReference type="ARBA" id="ARBA00023055"/>
    </source>
</evidence>
<dbReference type="EMBL" id="JBFRYB010000002">
    <property type="protein sequence ID" value="MEX1667066.1"/>
    <property type="molecule type" value="Genomic_DNA"/>
</dbReference>
<gene>
    <name evidence="9" type="ORF">AB4875_16335</name>
</gene>
<evidence type="ECO:0000256" key="6">
    <source>
        <dbReference type="ARBA" id="ARBA00032316"/>
    </source>
</evidence>
<dbReference type="PANTHER" id="PTHR42870">
    <property type="entry name" value="ACETYL-COA C-ACETYLTRANSFERASE"/>
    <property type="match status" value="1"/>
</dbReference>
<dbReference type="InterPro" id="IPR020616">
    <property type="entry name" value="Thiolase_N"/>
</dbReference>
<dbReference type="SUPFAM" id="SSF53901">
    <property type="entry name" value="Thiolase-like"/>
    <property type="match status" value="2"/>
</dbReference>
<organism evidence="9 10">
    <name type="scientific">Zhongshania arctica</name>
    <dbReference type="NCBI Taxonomy" id="3238302"/>
    <lineage>
        <taxon>Bacteria</taxon>
        <taxon>Pseudomonadati</taxon>
        <taxon>Pseudomonadota</taxon>
        <taxon>Gammaproteobacteria</taxon>
        <taxon>Cellvibrionales</taxon>
        <taxon>Spongiibacteraceae</taxon>
        <taxon>Zhongshania</taxon>
    </lineage>
</organism>
<dbReference type="PROSITE" id="PS00737">
    <property type="entry name" value="THIOLASE_2"/>
    <property type="match status" value="1"/>
</dbReference>
<name>A0ABV3TZM1_9GAMM</name>
<dbReference type="PIRSF" id="PIRSF000429">
    <property type="entry name" value="Ac-CoA_Ac_transf"/>
    <property type="match status" value="1"/>
</dbReference>
<dbReference type="InterPro" id="IPR002155">
    <property type="entry name" value="Thiolase"/>
</dbReference>
<accession>A0ABV3TZM1</accession>
<dbReference type="Pfam" id="PF00108">
    <property type="entry name" value="Thiolase_N"/>
    <property type="match status" value="1"/>
</dbReference>
<keyword evidence="5" id="KW-0446">Lipid-binding</keyword>
<dbReference type="InterPro" id="IPR016039">
    <property type="entry name" value="Thiolase-like"/>
</dbReference>
<dbReference type="PANTHER" id="PTHR42870:SF1">
    <property type="entry name" value="NON-SPECIFIC LIPID-TRANSFER PROTEIN-LIKE 2"/>
    <property type="match status" value="1"/>
</dbReference>
<evidence type="ECO:0000259" key="8">
    <source>
        <dbReference type="Pfam" id="PF22691"/>
    </source>
</evidence>
<dbReference type="Proteomes" id="UP001557484">
    <property type="component" value="Unassembled WGS sequence"/>
</dbReference>
<feature type="domain" description="Thiolase C-terminal" evidence="8">
    <location>
        <begin position="277"/>
        <end position="408"/>
    </location>
</feature>
<dbReference type="InterPro" id="IPR020613">
    <property type="entry name" value="Thiolase_CS"/>
</dbReference>
<evidence type="ECO:0000313" key="10">
    <source>
        <dbReference type="Proteomes" id="UP001557484"/>
    </source>
</evidence>
<proteinExistence type="predicted"/>
<keyword evidence="2" id="KW-0813">Transport</keyword>
<evidence type="ECO:0000259" key="7">
    <source>
        <dbReference type="Pfam" id="PF00108"/>
    </source>
</evidence>
<comment type="caution">
    <text evidence="9">The sequence shown here is derived from an EMBL/GenBank/DDBJ whole genome shotgun (WGS) entry which is preliminary data.</text>
</comment>
<dbReference type="RefSeq" id="WP_368377180.1">
    <property type="nucleotide sequence ID" value="NZ_JBFRYB010000002.1"/>
</dbReference>
<sequence length="409" mass="43320">MADSHWSTQEKYGMASKVVIAGVGMVPFKKPGQSESYDAMGAKAARHALIDAGIDYAAVEQAYAGYVYGDSCSGQAALYHLGISGIPIYNVNNNCASGSSAFALAVQAVKSGAVECALALGFEEMSPGAIEMVFPEKVSPLARHSEAVARLMGLSEAEQQLPPAVCMFGVQAEMLQKEFGVSEMALAKIAMKARKHAAHNPNAIFREPLTAEKILAGDPIYRGLRKLFACPPSCGAASVVVCTEAFAKKHSIRSDVQLIGQGSCSDRAEYFESDVMDVMFRGVSREAAAMAYESAGVGPDDIDVIELHDCFTSNEIITYTALGLCEIADAERFVLEDQNTYGGKVVVNPSGGLLAKGHPLGATGLAQITELVWQLRGEADERQVTGARTALQHNGGLGSAGFVHIFQRA</sequence>
<protein>
    <recommendedName>
        <fullName evidence="1">propanoyl-CoA C-acyltransferase</fullName>
        <ecNumber evidence="1">2.3.1.176</ecNumber>
    </recommendedName>
    <alternativeName>
        <fullName evidence="6">Propanoyl-CoA C-acyltransferase</fullName>
    </alternativeName>
</protein>
<evidence type="ECO:0000313" key="9">
    <source>
        <dbReference type="EMBL" id="MEX1667066.1"/>
    </source>
</evidence>
<dbReference type="EC" id="2.3.1.176" evidence="1"/>
<keyword evidence="4" id="KW-0445">Lipid transport</keyword>